<dbReference type="KEGG" id="rte:GSU10_13790"/>
<evidence type="ECO:0000313" key="3">
    <source>
        <dbReference type="EMBL" id="QHC56596.1"/>
    </source>
</evidence>
<name>A0A166IBD1_9MICO</name>
<keyword evidence="4" id="KW-1185">Reference proteome</keyword>
<dbReference type="RefSeq" id="WP_068208740.1">
    <property type="nucleotide sequence ID" value="NZ_CP047186.1"/>
</dbReference>
<evidence type="ECO:0000313" key="2">
    <source>
        <dbReference type="EMBL" id="KZX22086.1"/>
    </source>
</evidence>
<accession>A0A166IBD1</accession>
<evidence type="ECO:0000256" key="1">
    <source>
        <dbReference type="SAM" id="MobiDB-lite"/>
    </source>
</evidence>
<dbReference type="AlphaFoldDB" id="A0A166IBD1"/>
<feature type="compositionally biased region" description="Acidic residues" evidence="1">
    <location>
        <begin position="58"/>
        <end position="67"/>
    </location>
</feature>
<feature type="compositionally biased region" description="Basic and acidic residues" evidence="1">
    <location>
        <begin position="1"/>
        <end position="11"/>
    </location>
</feature>
<protein>
    <submittedName>
        <fullName evidence="2">Uncharacterized protein</fullName>
    </submittedName>
</protein>
<proteinExistence type="predicted"/>
<dbReference type="PATRIC" id="fig|1671680.3.peg.847"/>
<gene>
    <name evidence="2" type="ORF">ACH61_00798</name>
    <name evidence="3" type="ORF">GSU10_13790</name>
</gene>
<dbReference type="EMBL" id="CP047186">
    <property type="protein sequence ID" value="QHC56596.1"/>
    <property type="molecule type" value="Genomic_DNA"/>
</dbReference>
<dbReference type="OrthoDB" id="5121710at2"/>
<organism evidence="2 4">
    <name type="scientific">Rathayibacter tanaceti</name>
    <dbReference type="NCBI Taxonomy" id="1671680"/>
    <lineage>
        <taxon>Bacteria</taxon>
        <taxon>Bacillati</taxon>
        <taxon>Actinomycetota</taxon>
        <taxon>Actinomycetes</taxon>
        <taxon>Micrococcales</taxon>
        <taxon>Microbacteriaceae</taxon>
        <taxon>Rathayibacter</taxon>
    </lineage>
</organism>
<dbReference type="Proteomes" id="UP000465031">
    <property type="component" value="Chromosome"/>
</dbReference>
<feature type="compositionally biased region" description="Basic and acidic residues" evidence="1">
    <location>
        <begin position="24"/>
        <end position="41"/>
    </location>
</feature>
<evidence type="ECO:0000313" key="4">
    <source>
        <dbReference type="Proteomes" id="UP000076717"/>
    </source>
</evidence>
<evidence type="ECO:0000313" key="5">
    <source>
        <dbReference type="Proteomes" id="UP000465031"/>
    </source>
</evidence>
<reference evidence="5" key="2">
    <citation type="submission" date="2019-12" db="EMBL/GenBank/DDBJ databases">
        <title>Complete and draft genome sequences of new strains and members of some known species of the genus Rathayibacter isolated from plants.</title>
        <authorList>
            <person name="Tarlachkov S.V."/>
            <person name="Starodumova I.P."/>
            <person name="Dorofeeva L.V."/>
            <person name="Prisyazhnaya N.V."/>
            <person name="Leyn S."/>
            <person name="Zlamal J."/>
            <person name="Elan M."/>
            <person name="Osterman A.L."/>
            <person name="Nadler S."/>
            <person name="Subbotin S.A."/>
            <person name="Evtushenko L.I."/>
        </authorList>
    </citation>
    <scope>NUCLEOTIDE SEQUENCE [LARGE SCALE GENOMIC DNA]</scope>
    <source>
        <strain evidence="5">VKM Ac-2761</strain>
    </source>
</reference>
<feature type="region of interest" description="Disordered" evidence="1">
    <location>
        <begin position="1"/>
        <end position="81"/>
    </location>
</feature>
<reference evidence="3" key="3">
    <citation type="submission" date="2019-12" db="EMBL/GenBank/DDBJ databases">
        <title>Complete and Draft Genome Sequences of New Strains and Members of Some Known Species of the Genus Rathayibacter isolated from Plants.</title>
        <authorList>
            <person name="Tarlachkov S.V."/>
            <person name="Starodumova I.P."/>
            <person name="Dorofeeva L.V."/>
            <person name="Prisyazhnaya N.V."/>
            <person name="Leyn S.A."/>
            <person name="Zlamal J.E."/>
            <person name="Elane M.L."/>
            <person name="Osterman A.L."/>
            <person name="Nadler S.A."/>
            <person name="Subbotin S.A."/>
            <person name="Evtushenko L.I."/>
        </authorList>
    </citation>
    <scope>NUCLEOTIDE SEQUENCE</scope>
    <source>
        <strain evidence="3">VKM Ac-2761</strain>
    </source>
</reference>
<dbReference type="Proteomes" id="UP000076717">
    <property type="component" value="Unassembled WGS sequence"/>
</dbReference>
<dbReference type="EMBL" id="LIIN01000016">
    <property type="protein sequence ID" value="KZX22086.1"/>
    <property type="molecule type" value="Genomic_DNA"/>
</dbReference>
<reference evidence="2 4" key="1">
    <citation type="submission" date="2015-08" db="EMBL/GenBank/DDBJ databases">
        <title>Draft Genome Sequence of Rathayibacter sp. Strain VKM Ac-2596 Isolated from Leaf Gall Induced by Plant-Parasitic Nematodes.</title>
        <authorList>
            <person name="Vasilenko O.V."/>
            <person name="Starodumova I.P."/>
            <person name="Tarlachkov S.V."/>
            <person name="Dorofeeva L.V."/>
            <person name="Evtushenko L.I."/>
        </authorList>
    </citation>
    <scope>NUCLEOTIDE SEQUENCE [LARGE SCALE GENOMIC DNA]</scope>
    <source>
        <strain evidence="2 4">VKM Ac-2596</strain>
    </source>
</reference>
<sequence length="81" mass="8283">MSDSEQSRPEQDGPVMAGSDDAGNDEKLSGLIDQVEHDHGAEGAGAMAEALRERADETGTDIAEEPEAGSGPVEDSGTAQV</sequence>